<dbReference type="AlphaFoldDB" id="A0A345BUX4"/>
<reference evidence="2 3" key="1">
    <citation type="journal article" date="2018" name="J. Microbiol.">
        <title>Salicibibacter kimchii gen. nov., sp. nov., a moderately halophilic and alkalitolerant bacterium in the family Bacillaceae, isolated from kimchi.</title>
        <authorList>
            <person name="Jang J.Y."/>
            <person name="Oh Y.J."/>
            <person name="Lim S.K."/>
            <person name="Park H.K."/>
            <person name="Lee C."/>
            <person name="Kim J.Y."/>
            <person name="Lee M.A."/>
            <person name="Choi H.J."/>
        </authorList>
    </citation>
    <scope>NUCLEOTIDE SEQUENCE [LARGE SCALE GENOMIC DNA]</scope>
    <source>
        <strain evidence="2 3">NKC1-1</strain>
    </source>
</reference>
<organism evidence="2 3">
    <name type="scientific">Salicibibacter kimchii</name>
    <dbReference type="NCBI Taxonomy" id="2099786"/>
    <lineage>
        <taxon>Bacteria</taxon>
        <taxon>Bacillati</taxon>
        <taxon>Bacillota</taxon>
        <taxon>Bacilli</taxon>
        <taxon>Bacillales</taxon>
        <taxon>Bacillaceae</taxon>
        <taxon>Salicibibacter</taxon>
    </lineage>
</organism>
<sequence>MNVNERNLLRRIQRLERKCEKMEARMIYLEKCINCLEYQQHDDTKKLVTLVYNRKGGEQR</sequence>
<keyword evidence="3" id="KW-1185">Reference proteome</keyword>
<evidence type="ECO:0000313" key="2">
    <source>
        <dbReference type="EMBL" id="AXF54755.1"/>
    </source>
</evidence>
<keyword evidence="1" id="KW-0175">Coiled coil</keyword>
<dbReference type="EMBL" id="CP031092">
    <property type="protein sequence ID" value="AXF54755.1"/>
    <property type="molecule type" value="Genomic_DNA"/>
</dbReference>
<proteinExistence type="predicted"/>
<evidence type="ECO:0000256" key="1">
    <source>
        <dbReference type="SAM" id="Coils"/>
    </source>
</evidence>
<dbReference type="KEGG" id="rue:DT065_01120"/>
<feature type="coiled-coil region" evidence="1">
    <location>
        <begin position="5"/>
        <end position="32"/>
    </location>
</feature>
<gene>
    <name evidence="2" type="ORF">DT065_01120</name>
</gene>
<evidence type="ECO:0000313" key="3">
    <source>
        <dbReference type="Proteomes" id="UP000252100"/>
    </source>
</evidence>
<protein>
    <submittedName>
        <fullName evidence="2">Uncharacterized protein</fullName>
    </submittedName>
</protein>
<dbReference type="OrthoDB" id="9862158at2"/>
<dbReference type="Proteomes" id="UP000252100">
    <property type="component" value="Chromosome"/>
</dbReference>
<dbReference type="RefSeq" id="WP_114370124.1">
    <property type="nucleotide sequence ID" value="NZ_CP031092.1"/>
</dbReference>
<accession>A0A345BUX4</accession>
<name>A0A345BUX4_9BACI</name>